<gene>
    <name evidence="1" type="ORF">E4663_03880</name>
</gene>
<protein>
    <submittedName>
        <fullName evidence="1">Uncharacterized protein</fullName>
    </submittedName>
</protein>
<keyword evidence="2" id="KW-1185">Reference proteome</keyword>
<reference evidence="1 2" key="1">
    <citation type="journal article" date="2003" name="Int. J. Syst. Evol. Microbiol.">
        <title>Halobacillus salinus sp. nov., isolated from a salt lake on the coast of the East Sea in Korea.</title>
        <authorList>
            <person name="Yoon J.H."/>
            <person name="Kang K.H."/>
            <person name="Park Y.H."/>
        </authorList>
    </citation>
    <scope>NUCLEOTIDE SEQUENCE [LARGE SCALE GENOMIC DNA]</scope>
    <source>
        <strain evidence="1 2">HSL-3</strain>
    </source>
</reference>
<accession>A0A4Z0H4N2</accession>
<dbReference type="Proteomes" id="UP000297982">
    <property type="component" value="Unassembled WGS sequence"/>
</dbReference>
<dbReference type="AlphaFoldDB" id="A0A4Z0H4N2"/>
<sequence>MRKKLFNERGAALVLVLLVIVLVGIFGTVLATQINSTGMQANKSQELVQAESLAVMGENLLIKDVEKLTDLDQPLQMIRDKWDENILLKQMNSSHSYLIETKQILEKSAGEYVLPYKVTGTSEGTTKSIENELTLSSSEESWVAAIERKKEELSSKECNTNSSPPCFYFPRGLDTNKSEMYEGDLWVNDGLTIRGKKQVEVTKFLLLTSGYLTMNGSKAEIIVRGDAYISANPSKVSYLIIQGDAFFENVDVWSRVEGVCIEGQTNLVDQSGLSIGGQDCP</sequence>
<dbReference type="RefSeq" id="WP_135326739.1">
    <property type="nucleotide sequence ID" value="NZ_SRJC01000001.1"/>
</dbReference>
<dbReference type="STRING" id="192814.GCA_900166575_01101"/>
<evidence type="ECO:0000313" key="2">
    <source>
        <dbReference type="Proteomes" id="UP000297982"/>
    </source>
</evidence>
<name>A0A4Z0H4N2_9BACI</name>
<evidence type="ECO:0000313" key="1">
    <source>
        <dbReference type="EMBL" id="TGB04155.1"/>
    </source>
</evidence>
<comment type="caution">
    <text evidence="1">The sequence shown here is derived from an EMBL/GenBank/DDBJ whole genome shotgun (WGS) entry which is preliminary data.</text>
</comment>
<dbReference type="EMBL" id="SRJC01000001">
    <property type="protein sequence ID" value="TGB04155.1"/>
    <property type="molecule type" value="Genomic_DNA"/>
</dbReference>
<organism evidence="1 2">
    <name type="scientific">Halobacillus salinus</name>
    <dbReference type="NCBI Taxonomy" id="192814"/>
    <lineage>
        <taxon>Bacteria</taxon>
        <taxon>Bacillati</taxon>
        <taxon>Bacillota</taxon>
        <taxon>Bacilli</taxon>
        <taxon>Bacillales</taxon>
        <taxon>Bacillaceae</taxon>
        <taxon>Halobacillus</taxon>
    </lineage>
</organism>
<proteinExistence type="predicted"/>